<dbReference type="RefSeq" id="WP_089668168.1">
    <property type="nucleotide sequence ID" value="NZ_FOJA01000001.1"/>
</dbReference>
<feature type="coiled-coil region" evidence="3">
    <location>
        <begin position="846"/>
        <end position="873"/>
    </location>
</feature>
<dbReference type="InterPro" id="IPR027417">
    <property type="entry name" value="P-loop_NTPase"/>
</dbReference>
<feature type="compositionally biased region" description="Low complexity" evidence="4">
    <location>
        <begin position="384"/>
        <end position="393"/>
    </location>
</feature>
<evidence type="ECO:0000313" key="7">
    <source>
        <dbReference type="Proteomes" id="UP000198518"/>
    </source>
</evidence>
<proteinExistence type="inferred from homology"/>
<dbReference type="GO" id="GO:0016887">
    <property type="term" value="F:ATP hydrolysis activity"/>
    <property type="evidence" value="ECO:0007669"/>
    <property type="project" value="InterPro"/>
</dbReference>
<evidence type="ECO:0000256" key="1">
    <source>
        <dbReference type="ARBA" id="ARBA00023054"/>
    </source>
</evidence>
<evidence type="ECO:0000256" key="3">
    <source>
        <dbReference type="SAM" id="Coils"/>
    </source>
</evidence>
<dbReference type="Gene3D" id="3.40.50.300">
    <property type="entry name" value="P-loop containing nucleotide triphosphate hydrolases"/>
    <property type="match status" value="2"/>
</dbReference>
<sequence length="1030" mass="114038">MQFQRIHVQNWRCFTDESVRFEDGVTVLYGNNGSGKSSLLEAAFFALYGSDALDSGTTMDDVVTTDEDTAEVTLSFAHRGESYEVTREIRVRGDTYQEADLTTPPGKPDLNQIGAIDDLIEEELRLNAEDFLNSAYVQQGDVSRLIDATPKQRQRIIDNLLQMSKLERYRARMDSIGTGVGRVADTKEDQVQELTTQIEEYNEPRIQSRKQQLHGFESALEDRRDAITADIEELEGEKADAEEVVDAQEDARKTVEETRDTAATHMEDLASAVTEYQSLQNEYNNAESNVKQHQDELTSLFAAGTGDLTTDFGAVDDIVTEVAEKADATVKNEVADATVDGSLQQPDTDPREIATSLVPESNDKPANETAATADDILTDIPTATAPLTPAVTGETEDTDGDTIGTTDAVDETAVDPLTNPTVDIEVSLVRVPTPGLDIDPESLELSVAEDAQDQTRDLVKNIRERLQALETAAEEARSEADRLEQDTQQHNRVVDTALDDAATTLADIANIRQGRSELAKKRDQLQADIDDSPFTIATADETPDTALEALAERIEHRIERLQAEQDHYRDEATRLGERIEQADQLLDEGNCPECGRPVDGAPNVEHRDQWEDERDSAEQLVEALDDGITELEQQKEQAANLLATAQDLYGEELTVTVAATGTTTSAIQVDPNTDLTPLHEDAAEHHLDAREARHTAHETRFKAVVQHLTATVLTRASERTLAYLTRSLARKDVLSQIEAAVDKRTNAERNLELAKTKLETQATAVTDTHTDLQEEIKAYSDATDSFNPEKLQEAEDTVAEITDELDTLDAELEDLRATERAVSEHLGDLGQQLKKLNELRDTRDTRQREATAVKALNNQVTELEEMFINLRADLREQNVHRLEDLLQEMFDTLYRNDAYADIKLDGEYDATLIEKGGGELPPTKLSGGESAVFNLALRGAIYRLLTEGFEDDVPMPPLILDEPTAHLDDGHVDRLNDVVEAMRTAGVKQTIVVSHDEGLIDSADHRIHVRQQQGTNRSVAEPETALPVDL</sequence>
<keyword evidence="1 3" id="KW-0175">Coiled coil</keyword>
<feature type="coiled-coil region" evidence="3">
    <location>
        <begin position="791"/>
        <end position="818"/>
    </location>
</feature>
<dbReference type="Gene3D" id="1.10.287.510">
    <property type="entry name" value="Helix hairpin bin"/>
    <property type="match status" value="1"/>
</dbReference>
<dbReference type="Proteomes" id="UP000198518">
    <property type="component" value="Unassembled WGS sequence"/>
</dbReference>
<evidence type="ECO:0000256" key="2">
    <source>
        <dbReference type="ARBA" id="ARBA00049666"/>
    </source>
</evidence>
<dbReference type="OrthoDB" id="25344at2157"/>
<evidence type="ECO:0000259" key="5">
    <source>
        <dbReference type="Pfam" id="PF13476"/>
    </source>
</evidence>
<dbReference type="AlphaFoldDB" id="A0A1I0NIJ5"/>
<dbReference type="SUPFAM" id="SSF52540">
    <property type="entry name" value="P-loop containing nucleoside triphosphate hydrolases"/>
    <property type="match status" value="1"/>
</dbReference>
<dbReference type="EMBL" id="FOJA01000001">
    <property type="protein sequence ID" value="SEW01059.1"/>
    <property type="molecule type" value="Genomic_DNA"/>
</dbReference>
<accession>A0A1I0NIJ5</accession>
<feature type="domain" description="Rad50/SbcC-type AAA" evidence="5">
    <location>
        <begin position="5"/>
        <end position="203"/>
    </location>
</feature>
<dbReference type="GO" id="GO:0006302">
    <property type="term" value="P:double-strand break repair"/>
    <property type="evidence" value="ECO:0007669"/>
    <property type="project" value="InterPro"/>
</dbReference>
<feature type="region of interest" description="Disordered" evidence="4">
    <location>
        <begin position="384"/>
        <end position="406"/>
    </location>
</feature>
<keyword evidence="6" id="KW-0540">Nuclease</keyword>
<feature type="region of interest" description="Disordered" evidence="4">
    <location>
        <begin position="1011"/>
        <end position="1030"/>
    </location>
</feature>
<dbReference type="InterPro" id="IPR038729">
    <property type="entry name" value="Rad50/SbcC_AAA"/>
</dbReference>
<comment type="similarity">
    <text evidence="2">Belongs to the Sph1/Sph2 family.</text>
</comment>
<feature type="coiled-coil region" evidence="3">
    <location>
        <begin position="217"/>
        <end position="303"/>
    </location>
</feature>
<keyword evidence="7" id="KW-1185">Reference proteome</keyword>
<protein>
    <submittedName>
        <fullName evidence="6">Exonuclease SbcC</fullName>
    </submittedName>
</protein>
<name>A0A1I0NIJ5_9EURY</name>
<feature type="coiled-coil region" evidence="3">
    <location>
        <begin position="730"/>
        <end position="757"/>
    </location>
</feature>
<dbReference type="Pfam" id="PF13476">
    <property type="entry name" value="AAA_23"/>
    <property type="match status" value="1"/>
</dbReference>
<gene>
    <name evidence="6" type="ORF">SAMN04487945_0892</name>
</gene>
<evidence type="ECO:0000313" key="6">
    <source>
        <dbReference type="EMBL" id="SEW01059.1"/>
    </source>
</evidence>
<dbReference type="STRING" id="355548.SAMN04487945_0892"/>
<dbReference type="PANTHER" id="PTHR32114:SF2">
    <property type="entry name" value="ABC TRANSPORTER ABCH.3"/>
    <property type="match status" value="1"/>
</dbReference>
<organism evidence="6 7">
    <name type="scientific">Halobacterium jilantaiense</name>
    <dbReference type="NCBI Taxonomy" id="355548"/>
    <lineage>
        <taxon>Archaea</taxon>
        <taxon>Methanobacteriati</taxon>
        <taxon>Methanobacteriota</taxon>
        <taxon>Stenosarchaea group</taxon>
        <taxon>Halobacteria</taxon>
        <taxon>Halobacteriales</taxon>
        <taxon>Halobacteriaceae</taxon>
        <taxon>Halobacterium</taxon>
    </lineage>
</organism>
<keyword evidence="6" id="KW-0269">Exonuclease</keyword>
<dbReference type="GO" id="GO:0004527">
    <property type="term" value="F:exonuclease activity"/>
    <property type="evidence" value="ECO:0007669"/>
    <property type="project" value="UniProtKB-KW"/>
</dbReference>
<reference evidence="6 7" key="1">
    <citation type="submission" date="2016-10" db="EMBL/GenBank/DDBJ databases">
        <authorList>
            <person name="de Groot N.N."/>
        </authorList>
    </citation>
    <scope>NUCLEOTIDE SEQUENCE [LARGE SCALE GENOMIC DNA]</scope>
    <source>
        <strain evidence="6 7">CGMCC 1.5337</strain>
    </source>
</reference>
<dbReference type="PANTHER" id="PTHR32114">
    <property type="entry name" value="ABC TRANSPORTER ABCH.3"/>
    <property type="match status" value="1"/>
</dbReference>
<keyword evidence="6" id="KW-0378">Hydrolase</keyword>
<evidence type="ECO:0000256" key="4">
    <source>
        <dbReference type="SAM" id="MobiDB-lite"/>
    </source>
</evidence>
<feature type="coiled-coil region" evidence="3">
    <location>
        <begin position="452"/>
        <end position="578"/>
    </location>
</feature>
<feature type="coiled-coil region" evidence="3">
    <location>
        <begin position="607"/>
        <end position="651"/>
    </location>
</feature>
<dbReference type="SUPFAM" id="SSF75712">
    <property type="entry name" value="Rad50 coiled-coil Zn hook"/>
    <property type="match status" value="1"/>
</dbReference>